<keyword evidence="2" id="KW-1133">Transmembrane helix</keyword>
<evidence type="ECO:0000256" key="2">
    <source>
        <dbReference type="SAM" id="Phobius"/>
    </source>
</evidence>
<keyword evidence="2" id="KW-0472">Membrane</keyword>
<feature type="region of interest" description="Disordered" evidence="1">
    <location>
        <begin position="207"/>
        <end position="226"/>
    </location>
</feature>
<reference evidence="3 4" key="1">
    <citation type="submission" date="2020-09" db="EMBL/GenBank/DDBJ databases">
        <title>Novel species of Mucilaginibacter isolated from a glacier on the Tibetan Plateau.</title>
        <authorList>
            <person name="Liu Q."/>
            <person name="Xin Y.-H."/>
        </authorList>
    </citation>
    <scope>NUCLEOTIDE SEQUENCE [LARGE SCALE GENOMIC DNA]</scope>
    <source>
        <strain evidence="3 4">ZT4R22</strain>
    </source>
</reference>
<evidence type="ECO:0000256" key="1">
    <source>
        <dbReference type="SAM" id="MobiDB-lite"/>
    </source>
</evidence>
<keyword evidence="4" id="KW-1185">Reference proteome</keyword>
<feature type="transmembrane region" description="Helical" evidence="2">
    <location>
        <begin position="7"/>
        <end position="25"/>
    </location>
</feature>
<sequence>MKNKLGILYRTVMILVVLAIIYFGIHRIVSYFFDPFGANDKTYSRQELIENFNAKQKEIYAAKHYFESIVLKGKKVDIEFDGDRITRLEVYPTIDNAHQDRYAIDDSRRIDSIITALGWTKASVNKLRQKLEEANCISIFNDEPATIGFKRSGMGIYSFQVFDKPMADSTKIKYSRDSCLFIVANNRLVLEYGGGAIGPQCFPRKDLQNNNSHDHTRNTQTILGAR</sequence>
<feature type="compositionally biased region" description="Basic and acidic residues" evidence="1">
    <location>
        <begin position="207"/>
        <end position="217"/>
    </location>
</feature>
<comment type="caution">
    <text evidence="3">The sequence shown here is derived from an EMBL/GenBank/DDBJ whole genome shotgun (WGS) entry which is preliminary data.</text>
</comment>
<proteinExistence type="predicted"/>
<evidence type="ECO:0000313" key="4">
    <source>
        <dbReference type="Proteomes" id="UP000606600"/>
    </source>
</evidence>
<keyword evidence="2" id="KW-0812">Transmembrane</keyword>
<accession>A0ABR7WVQ5</accession>
<gene>
    <name evidence="3" type="ORF">IDJ77_21310</name>
</gene>
<protein>
    <submittedName>
        <fullName evidence="3">Uncharacterized protein</fullName>
    </submittedName>
</protein>
<evidence type="ECO:0000313" key="3">
    <source>
        <dbReference type="EMBL" id="MBD1366366.1"/>
    </source>
</evidence>
<dbReference type="Proteomes" id="UP000606600">
    <property type="component" value="Unassembled WGS sequence"/>
</dbReference>
<dbReference type="EMBL" id="JACWMY010000012">
    <property type="protein sequence ID" value="MBD1366366.1"/>
    <property type="molecule type" value="Genomic_DNA"/>
</dbReference>
<name>A0ABR7WVQ5_9SPHI</name>
<organism evidence="3 4">
    <name type="scientific">Mucilaginibacter pankratovii</name>
    <dbReference type="NCBI Taxonomy" id="2772110"/>
    <lineage>
        <taxon>Bacteria</taxon>
        <taxon>Pseudomonadati</taxon>
        <taxon>Bacteroidota</taxon>
        <taxon>Sphingobacteriia</taxon>
        <taxon>Sphingobacteriales</taxon>
        <taxon>Sphingobacteriaceae</taxon>
        <taxon>Mucilaginibacter</taxon>
    </lineage>
</organism>